<proteinExistence type="predicted"/>
<feature type="transmembrane region" description="Helical" evidence="7">
    <location>
        <begin position="179"/>
        <end position="199"/>
    </location>
</feature>
<feature type="region of interest" description="Disordered" evidence="6">
    <location>
        <begin position="269"/>
        <end position="289"/>
    </location>
</feature>
<organism evidence="8 9">
    <name type="scientific">Microbacterium capsulatum</name>
    <dbReference type="NCBI Taxonomy" id="3041921"/>
    <lineage>
        <taxon>Bacteria</taxon>
        <taxon>Bacillati</taxon>
        <taxon>Actinomycetota</taxon>
        <taxon>Actinomycetes</taxon>
        <taxon>Micrococcales</taxon>
        <taxon>Microbacteriaceae</taxon>
        <taxon>Microbacterium</taxon>
    </lineage>
</organism>
<evidence type="ECO:0000256" key="6">
    <source>
        <dbReference type="SAM" id="MobiDB-lite"/>
    </source>
</evidence>
<keyword evidence="3 7" id="KW-1133">Transmembrane helix</keyword>
<dbReference type="InterPro" id="IPR019533">
    <property type="entry name" value="Peptidase_S26"/>
</dbReference>
<name>A0ABU0XBI6_9MICO</name>
<evidence type="ECO:0000256" key="5">
    <source>
        <dbReference type="NCBIfam" id="TIGR02228"/>
    </source>
</evidence>
<dbReference type="RefSeq" id="WP_308487411.1">
    <property type="nucleotide sequence ID" value="NZ_JAVFCB010000001.1"/>
</dbReference>
<keyword evidence="8" id="KW-0378">Hydrolase</keyword>
<evidence type="ECO:0000313" key="9">
    <source>
        <dbReference type="Proteomes" id="UP001230289"/>
    </source>
</evidence>
<keyword evidence="4 7" id="KW-0472">Membrane</keyword>
<dbReference type="PANTHER" id="PTHR10806:SF6">
    <property type="entry name" value="SIGNAL PEPTIDASE COMPLEX CATALYTIC SUBUNIT SEC11"/>
    <property type="match status" value="1"/>
</dbReference>
<dbReference type="NCBIfam" id="TIGR02228">
    <property type="entry name" value="sigpep_I_arch"/>
    <property type="match status" value="1"/>
</dbReference>
<dbReference type="EC" id="3.4.21.89" evidence="5"/>
<keyword evidence="9" id="KW-1185">Reference proteome</keyword>
<protein>
    <recommendedName>
        <fullName evidence="5">Signal peptidase I</fullName>
        <ecNumber evidence="5">3.4.21.89</ecNumber>
    </recommendedName>
</protein>
<dbReference type="InterPro" id="IPR036286">
    <property type="entry name" value="LexA/Signal_pep-like_sf"/>
</dbReference>
<evidence type="ECO:0000313" key="8">
    <source>
        <dbReference type="EMBL" id="MDQ4212474.1"/>
    </source>
</evidence>
<evidence type="ECO:0000256" key="4">
    <source>
        <dbReference type="ARBA" id="ARBA00023136"/>
    </source>
</evidence>
<evidence type="ECO:0000256" key="3">
    <source>
        <dbReference type="ARBA" id="ARBA00022989"/>
    </source>
</evidence>
<comment type="caution">
    <text evidence="8">The sequence shown here is derived from an EMBL/GenBank/DDBJ whole genome shotgun (WGS) entry which is preliminary data.</text>
</comment>
<evidence type="ECO:0000256" key="1">
    <source>
        <dbReference type="ARBA" id="ARBA00004370"/>
    </source>
</evidence>
<dbReference type="InterPro" id="IPR001733">
    <property type="entry name" value="Peptidase_S26B"/>
</dbReference>
<dbReference type="GO" id="GO:0009003">
    <property type="term" value="F:signal peptidase activity"/>
    <property type="evidence" value="ECO:0007669"/>
    <property type="project" value="UniProtKB-EC"/>
</dbReference>
<dbReference type="Proteomes" id="UP001230289">
    <property type="component" value="Unassembled WGS sequence"/>
</dbReference>
<feature type="region of interest" description="Disordered" evidence="6">
    <location>
        <begin position="1"/>
        <end position="23"/>
    </location>
</feature>
<reference evidence="8 9" key="1">
    <citation type="submission" date="2023-08" db="EMBL/GenBank/DDBJ databases">
        <title>Microbacterium sp. nov., isolated from a waste landfill.</title>
        <authorList>
            <person name="Wen W."/>
        </authorList>
    </citation>
    <scope>NUCLEOTIDE SEQUENCE [LARGE SCALE GENOMIC DNA]</scope>
    <source>
        <strain evidence="8 9">ASV81</strain>
    </source>
</reference>
<dbReference type="PANTHER" id="PTHR10806">
    <property type="entry name" value="SIGNAL PEPTIDASE COMPLEX CATALYTIC SUBUNIT SEC11"/>
    <property type="match status" value="1"/>
</dbReference>
<evidence type="ECO:0000256" key="7">
    <source>
        <dbReference type="SAM" id="Phobius"/>
    </source>
</evidence>
<accession>A0ABU0XBI6</accession>
<dbReference type="EMBL" id="JAVFCB010000001">
    <property type="protein sequence ID" value="MDQ4212474.1"/>
    <property type="molecule type" value="Genomic_DNA"/>
</dbReference>
<dbReference type="SUPFAM" id="SSF51306">
    <property type="entry name" value="LexA/Signal peptidase"/>
    <property type="match status" value="1"/>
</dbReference>
<dbReference type="CDD" id="cd06530">
    <property type="entry name" value="S26_SPase_I"/>
    <property type="match status" value="1"/>
</dbReference>
<sequence>MFLARAGDRPFPISTPTDGRRLRRTAGAPRGLRRALSFAVRWVPAALVVAGVIGYFALAVVNQASPPLVAVSGRSMTPTIVTGELVVLHGVQPADLKVGDVIAVIVPAADQKQYDLPSHVVHRIVKIENTPAGRVFATKGDGNSGNDVFQTFPSGVVGKVVGHVPYLGYPILFASSPQGMIFLGAVALVVLLYFLLGLLEGRRSRQEGTAQAMRALAEDIAELKLLLSPSADRPGDPPPPAPGEGSAVRDLAASVARLDAVVRELAARVTHADEPGASEPADSRENSVV</sequence>
<evidence type="ECO:0000256" key="2">
    <source>
        <dbReference type="ARBA" id="ARBA00022692"/>
    </source>
</evidence>
<feature type="transmembrane region" description="Helical" evidence="7">
    <location>
        <begin position="38"/>
        <end position="58"/>
    </location>
</feature>
<keyword evidence="2 7" id="KW-0812">Transmembrane</keyword>
<gene>
    <name evidence="8" type="ORF">RBR11_00915</name>
</gene>
<comment type="subcellular location">
    <subcellularLocation>
        <location evidence="1">Membrane</location>
    </subcellularLocation>
</comment>
<feature type="region of interest" description="Disordered" evidence="6">
    <location>
        <begin position="228"/>
        <end position="248"/>
    </location>
</feature>